<keyword evidence="7" id="KW-1185">Reference proteome</keyword>
<dbReference type="SUPFAM" id="SSF50978">
    <property type="entry name" value="WD40 repeat-like"/>
    <property type="match status" value="1"/>
</dbReference>
<dbReference type="InterPro" id="IPR001810">
    <property type="entry name" value="F-box_dom"/>
</dbReference>
<dbReference type="InterPro" id="IPR015943">
    <property type="entry name" value="WD40/YVTN_repeat-like_dom_sf"/>
</dbReference>
<dbReference type="InterPro" id="IPR036322">
    <property type="entry name" value="WD40_repeat_dom_sf"/>
</dbReference>
<dbReference type="InterPro" id="IPR020472">
    <property type="entry name" value="WD40_PAC1"/>
</dbReference>
<evidence type="ECO:0000256" key="1">
    <source>
        <dbReference type="ARBA" id="ARBA00022574"/>
    </source>
</evidence>
<organism evidence="6 7">
    <name type="scientific">Chlamydomonas eustigma</name>
    <dbReference type="NCBI Taxonomy" id="1157962"/>
    <lineage>
        <taxon>Eukaryota</taxon>
        <taxon>Viridiplantae</taxon>
        <taxon>Chlorophyta</taxon>
        <taxon>core chlorophytes</taxon>
        <taxon>Chlorophyceae</taxon>
        <taxon>CS clade</taxon>
        <taxon>Chlamydomonadales</taxon>
        <taxon>Chlamydomonadaceae</taxon>
        <taxon>Chlamydomonas</taxon>
    </lineage>
</organism>
<name>A0A250XAK6_9CHLO</name>
<dbReference type="Gene3D" id="2.130.10.10">
    <property type="entry name" value="YVTN repeat-like/Quinoprotein amine dehydrogenase"/>
    <property type="match status" value="2"/>
</dbReference>
<dbReference type="OrthoDB" id="190105at2759"/>
<feature type="region of interest" description="Disordered" evidence="4">
    <location>
        <begin position="425"/>
        <end position="512"/>
    </location>
</feature>
<accession>A0A250XAK6</accession>
<dbReference type="Pfam" id="PF12937">
    <property type="entry name" value="F-box-like"/>
    <property type="match status" value="1"/>
</dbReference>
<dbReference type="SUPFAM" id="SSF81383">
    <property type="entry name" value="F-box domain"/>
    <property type="match status" value="1"/>
</dbReference>
<dbReference type="PRINTS" id="PR00320">
    <property type="entry name" value="GPROTEINBRPT"/>
</dbReference>
<dbReference type="PROSITE" id="PS50294">
    <property type="entry name" value="WD_REPEATS_REGION"/>
    <property type="match status" value="1"/>
</dbReference>
<feature type="repeat" description="WD" evidence="3">
    <location>
        <begin position="143"/>
        <end position="172"/>
    </location>
</feature>
<dbReference type="Pfam" id="PF00400">
    <property type="entry name" value="WD40"/>
    <property type="match status" value="4"/>
</dbReference>
<feature type="repeat" description="WD" evidence="3">
    <location>
        <begin position="101"/>
        <end position="142"/>
    </location>
</feature>
<feature type="compositionally biased region" description="Basic residues" evidence="4">
    <location>
        <begin position="433"/>
        <end position="443"/>
    </location>
</feature>
<dbReference type="SMART" id="SM00320">
    <property type="entry name" value="WD40"/>
    <property type="match status" value="6"/>
</dbReference>
<feature type="domain" description="F-box" evidence="5">
    <location>
        <begin position="14"/>
        <end position="61"/>
    </location>
</feature>
<dbReference type="InterPro" id="IPR019775">
    <property type="entry name" value="WD40_repeat_CS"/>
</dbReference>
<dbReference type="PROSITE" id="PS00678">
    <property type="entry name" value="WD_REPEATS_1"/>
    <property type="match status" value="1"/>
</dbReference>
<dbReference type="InterPro" id="IPR001680">
    <property type="entry name" value="WD40_rpt"/>
</dbReference>
<proteinExistence type="predicted"/>
<evidence type="ECO:0000256" key="4">
    <source>
        <dbReference type="SAM" id="MobiDB-lite"/>
    </source>
</evidence>
<evidence type="ECO:0000313" key="6">
    <source>
        <dbReference type="EMBL" id="GAX79892.1"/>
    </source>
</evidence>
<dbReference type="STRING" id="1157962.A0A250XAK6"/>
<evidence type="ECO:0000313" key="7">
    <source>
        <dbReference type="Proteomes" id="UP000232323"/>
    </source>
</evidence>
<dbReference type="PANTHER" id="PTHR19855">
    <property type="entry name" value="WD40 REPEAT PROTEIN 12, 37"/>
    <property type="match status" value="1"/>
</dbReference>
<keyword evidence="1 3" id="KW-0853">WD repeat</keyword>
<reference evidence="6 7" key="1">
    <citation type="submission" date="2017-08" db="EMBL/GenBank/DDBJ databases">
        <title>Acidophilic green algal genome provides insights into adaptation to an acidic environment.</title>
        <authorList>
            <person name="Hirooka S."/>
            <person name="Hirose Y."/>
            <person name="Kanesaki Y."/>
            <person name="Higuchi S."/>
            <person name="Fujiwara T."/>
            <person name="Onuma R."/>
            <person name="Era A."/>
            <person name="Ohbayashi R."/>
            <person name="Uzuka A."/>
            <person name="Nozaki H."/>
            <person name="Yoshikawa H."/>
            <person name="Miyagishima S.Y."/>
        </authorList>
    </citation>
    <scope>NUCLEOTIDE SEQUENCE [LARGE SCALE GENOMIC DNA]</scope>
    <source>
        <strain evidence="6 7">NIES-2499</strain>
    </source>
</reference>
<evidence type="ECO:0000256" key="3">
    <source>
        <dbReference type="PROSITE-ProRule" id="PRU00221"/>
    </source>
</evidence>
<dbReference type="Proteomes" id="UP000232323">
    <property type="component" value="Unassembled WGS sequence"/>
</dbReference>
<dbReference type="PROSITE" id="PS50181">
    <property type="entry name" value="FBOX"/>
    <property type="match status" value="1"/>
</dbReference>
<dbReference type="PANTHER" id="PTHR19855:SF11">
    <property type="entry name" value="RIBOSOME BIOGENESIS PROTEIN WDR12"/>
    <property type="match status" value="1"/>
</dbReference>
<dbReference type="AlphaFoldDB" id="A0A250XAK6"/>
<feature type="compositionally biased region" description="Polar residues" evidence="4">
    <location>
        <begin position="463"/>
        <end position="478"/>
    </location>
</feature>
<protein>
    <recommendedName>
        <fullName evidence="5">F-box domain-containing protein</fullName>
    </recommendedName>
</protein>
<gene>
    <name evidence="6" type="ORF">CEUSTIGMA_g7332.t1</name>
</gene>
<keyword evidence="2" id="KW-0677">Repeat</keyword>
<dbReference type="Gene3D" id="1.20.1280.50">
    <property type="match status" value="1"/>
</dbReference>
<evidence type="ECO:0000259" key="5">
    <source>
        <dbReference type="PROSITE" id="PS50181"/>
    </source>
</evidence>
<dbReference type="InterPro" id="IPR036047">
    <property type="entry name" value="F-box-like_dom_sf"/>
</dbReference>
<dbReference type="SMART" id="SM00256">
    <property type="entry name" value="FBOX"/>
    <property type="match status" value="1"/>
</dbReference>
<evidence type="ECO:0000256" key="2">
    <source>
        <dbReference type="ARBA" id="ARBA00022737"/>
    </source>
</evidence>
<sequence>MDGKSSPSRCFDDERNIQLLPEAVLLHIFSNLNPRDLFVVGTCSKAWYKCITRENKMWKAWYKDRWKPASCDVDGILWFTKFSSKMDKLGSWAGRYNMDSLYGHAQGVRSCKLLNSCGLLLTGSLDRTVRLWDLSAGVAISTSKPHGGTVRCVALDEDMAVSGCVDKTLRVWASNLSEGDDACSTSRSFDLSSPPSLSIKEHTGPISSICLSDQALYSGSWDCTVRCYSRHSSDFLHLGAVYQYNDWVNAVVSRGKHLLVAAGSEVFCQDLGTGQVVRKFMDLHQSGVQSLEGSQNSKILYTAAGEGLVMAHDLRMKNPSRILWHHNSGVLALSFEDPWLATAASDGSVTLVNTEANHRASSSSSSCSSWHATRRSSVGIIYRQLHSPAGPAYCVDIADQRVVCGSESQTVRVWDFTHAKARAQQAALSKQSRGSRGHSRQRFSHGSVQSNDHSSHYPFGGSVSANLDRQQALLGTSPPNLPPVIESMSEYPRATRAQPVRKGARKYRSDPF</sequence>
<dbReference type="EMBL" id="BEGY01000046">
    <property type="protein sequence ID" value="GAX79892.1"/>
    <property type="molecule type" value="Genomic_DNA"/>
</dbReference>
<comment type="caution">
    <text evidence="6">The sequence shown here is derived from an EMBL/GenBank/DDBJ whole genome shotgun (WGS) entry which is preliminary data.</text>
</comment>
<dbReference type="PROSITE" id="PS50082">
    <property type="entry name" value="WD_REPEATS_2"/>
    <property type="match status" value="2"/>
</dbReference>